<evidence type="ECO:0000256" key="2">
    <source>
        <dbReference type="ARBA" id="ARBA00005964"/>
    </source>
</evidence>
<reference evidence="15" key="1">
    <citation type="submission" date="2022-08" db="UniProtKB">
        <authorList>
            <consortium name="EnsemblMetazoa"/>
        </authorList>
    </citation>
    <scope>IDENTIFICATION</scope>
    <source>
        <strain evidence="15">05x7-T-G4-1.051#20</strain>
    </source>
</reference>
<evidence type="ECO:0000313" key="15">
    <source>
        <dbReference type="EnsemblMetazoa" id="G14540.3:cds"/>
    </source>
</evidence>
<protein>
    <recommendedName>
        <fullName evidence="14">Carboxylesterase type B domain-containing protein</fullName>
    </recommendedName>
</protein>
<feature type="domain" description="Carboxylesterase type B" evidence="14">
    <location>
        <begin position="37"/>
        <end position="580"/>
    </location>
</feature>
<evidence type="ECO:0000256" key="4">
    <source>
        <dbReference type="ARBA" id="ARBA00022692"/>
    </source>
</evidence>
<proteinExistence type="inferred from homology"/>
<feature type="compositionally biased region" description="Polar residues" evidence="11">
    <location>
        <begin position="847"/>
        <end position="861"/>
    </location>
</feature>
<evidence type="ECO:0000313" key="16">
    <source>
        <dbReference type="Proteomes" id="UP000005408"/>
    </source>
</evidence>
<feature type="compositionally biased region" description="Pro residues" evidence="11">
    <location>
        <begin position="626"/>
        <end position="638"/>
    </location>
</feature>
<feature type="compositionally biased region" description="Basic and acidic residues" evidence="11">
    <location>
        <begin position="744"/>
        <end position="760"/>
    </location>
</feature>
<comment type="subcellular location">
    <subcellularLocation>
        <location evidence="1">Cell membrane</location>
        <topology evidence="1">Single-pass type I membrane protein</topology>
    </subcellularLocation>
</comment>
<feature type="transmembrane region" description="Helical" evidence="12">
    <location>
        <begin position="686"/>
        <end position="709"/>
    </location>
</feature>
<evidence type="ECO:0000256" key="1">
    <source>
        <dbReference type="ARBA" id="ARBA00004251"/>
    </source>
</evidence>
<keyword evidence="9" id="KW-1015">Disulfide bond</keyword>
<comment type="similarity">
    <text evidence="2">Belongs to the type-B carboxylesterase/lipase family.</text>
</comment>
<accession>A0A8W8IL75</accession>
<evidence type="ECO:0000256" key="11">
    <source>
        <dbReference type="SAM" id="MobiDB-lite"/>
    </source>
</evidence>
<evidence type="ECO:0000256" key="9">
    <source>
        <dbReference type="ARBA" id="ARBA00023157"/>
    </source>
</evidence>
<keyword evidence="6" id="KW-0130">Cell adhesion</keyword>
<feature type="compositionally biased region" description="Basic and acidic residues" evidence="11">
    <location>
        <begin position="651"/>
        <end position="676"/>
    </location>
</feature>
<evidence type="ECO:0000256" key="13">
    <source>
        <dbReference type="SAM" id="SignalP"/>
    </source>
</evidence>
<keyword evidence="5 13" id="KW-0732">Signal</keyword>
<keyword evidence="16" id="KW-1185">Reference proteome</keyword>
<keyword evidence="7 12" id="KW-1133">Transmembrane helix</keyword>
<feature type="region of interest" description="Disordered" evidence="11">
    <location>
        <begin position="622"/>
        <end position="682"/>
    </location>
</feature>
<dbReference type="Gene3D" id="3.40.50.1820">
    <property type="entry name" value="alpha/beta hydrolase"/>
    <property type="match status" value="1"/>
</dbReference>
<dbReference type="Proteomes" id="UP000005408">
    <property type="component" value="Unassembled WGS sequence"/>
</dbReference>
<feature type="region of interest" description="Disordered" evidence="11">
    <location>
        <begin position="725"/>
        <end position="767"/>
    </location>
</feature>
<sequence>MMSVKRNWLCCGIVLYFLCVSQIRLEESNLQRLKLSQRIITTRLGKYRGVIVGFSERSSLRDLDAYIGIHYGSFVNDNRRFAYPRPMSEPWDIVDTLHPGPSCPQGPKKSQNRVYFRENGDRKRYALSNENNQEDCLYLNVYAPVQEWTDTTPFAVMVFVHGESYEIGTGNAYDGSVLASYGDVIVITINYRLGVLGFLNTGHSSAQGNQALMDILAVLQWVQDNIAAFNGDPNKVTLFGHGHGAALVNILMFSSLTEKGKYFQRAVIQSGSALSRWAVSYDAYSCAQWLARNVNCSSFTNDIEGLTKCLKSRSAQDLVNSSPGAPKYYSCMAPSPNPYGEIFRAPVENLMSESRNTFTSIPVIFGVTSNEAYMYLKQKELTDGISEDRKSKIIRTFVLNNFQYNRQKIYEILYHQYTSWDTIQDDFTRRDNVLQLLSDGLYVAPLVKMTQQHSLSTDTYLYAFTHATVSDTALYHNWTSAVHGDELAYIFGAPLVEGVTPFSEKFTPLEKTISETMMRYWTNFAKTGDPNKPEGELAFEQKLRSDPGWPKYDRNQQRFLHFGSNTTSSSHYRGKELSLWLDLIPKLNQPGKPNPDPREHELKDQNNMATFDDPHRLITDFKKFFPPHPPIPPSPPPLNNGVYFPPGDSEYTNKEKTKREDSLEQFKPQSEEKAEQESSLSNSVPLSITVAIGCSLLFINILLFSAVYYQRRRIQRLNREAIEQEHNDQNDFPDIGHNSQRENTAIKEPPDRDLHLDPHSKPNIQSNPLYTVISKSPCDLAQESSHESLSTLSCASSGVHQKNAVNHKGVAPPTIPRDAPVIQRDHIPNSKYAANSSSNLSKEKMNNVRNSTPTHDTITVV</sequence>
<keyword evidence="4 12" id="KW-0812">Transmembrane</keyword>
<feature type="region of interest" description="Disordered" evidence="11">
    <location>
        <begin position="588"/>
        <end position="609"/>
    </location>
</feature>
<dbReference type="InterPro" id="IPR002018">
    <property type="entry name" value="CarbesteraseB"/>
</dbReference>
<dbReference type="GO" id="GO:0005886">
    <property type="term" value="C:plasma membrane"/>
    <property type="evidence" value="ECO:0007669"/>
    <property type="project" value="UniProtKB-SubCell"/>
</dbReference>
<dbReference type="Pfam" id="PF00135">
    <property type="entry name" value="COesterase"/>
    <property type="match status" value="1"/>
</dbReference>
<dbReference type="PRINTS" id="PR01090">
    <property type="entry name" value="NEUROLIGIN"/>
</dbReference>
<evidence type="ECO:0000256" key="3">
    <source>
        <dbReference type="ARBA" id="ARBA00022475"/>
    </source>
</evidence>
<dbReference type="EnsemblMetazoa" id="G14540.3">
    <property type="protein sequence ID" value="G14540.3:cds"/>
    <property type="gene ID" value="G14540"/>
</dbReference>
<feature type="signal peptide" evidence="13">
    <location>
        <begin position="1"/>
        <end position="25"/>
    </location>
</feature>
<feature type="chain" id="PRO_5036451825" description="Carboxylesterase type B domain-containing protein" evidence="13">
    <location>
        <begin position="26"/>
        <end position="861"/>
    </location>
</feature>
<dbReference type="InterPro" id="IPR051093">
    <property type="entry name" value="Neuroligin/BSAL"/>
</dbReference>
<keyword evidence="8 12" id="KW-0472">Membrane</keyword>
<feature type="region of interest" description="Disordered" evidence="11">
    <location>
        <begin position="831"/>
        <end position="861"/>
    </location>
</feature>
<evidence type="ECO:0000256" key="6">
    <source>
        <dbReference type="ARBA" id="ARBA00022889"/>
    </source>
</evidence>
<dbReference type="PANTHER" id="PTHR43903">
    <property type="entry name" value="NEUROLIGIN"/>
    <property type="match status" value="1"/>
</dbReference>
<evidence type="ECO:0000256" key="5">
    <source>
        <dbReference type="ARBA" id="ARBA00022729"/>
    </source>
</evidence>
<dbReference type="AlphaFoldDB" id="A0A8W8IL75"/>
<dbReference type="InterPro" id="IPR029058">
    <property type="entry name" value="AB_hydrolase_fold"/>
</dbReference>
<evidence type="ECO:0000259" key="14">
    <source>
        <dbReference type="Pfam" id="PF00135"/>
    </source>
</evidence>
<dbReference type="SUPFAM" id="SSF53474">
    <property type="entry name" value="alpha/beta-Hydrolases"/>
    <property type="match status" value="1"/>
</dbReference>
<dbReference type="InterPro" id="IPR000460">
    <property type="entry name" value="Nlgn"/>
</dbReference>
<dbReference type="GO" id="GO:0007416">
    <property type="term" value="P:synapse assembly"/>
    <property type="evidence" value="ECO:0007669"/>
    <property type="project" value="UniProtKB-ARBA"/>
</dbReference>
<dbReference type="InterPro" id="IPR019819">
    <property type="entry name" value="Carboxylesterase_B_CS"/>
</dbReference>
<dbReference type="GO" id="GO:0042043">
    <property type="term" value="F:neurexin family protein binding"/>
    <property type="evidence" value="ECO:0007669"/>
    <property type="project" value="InterPro"/>
</dbReference>
<evidence type="ECO:0000256" key="7">
    <source>
        <dbReference type="ARBA" id="ARBA00022989"/>
    </source>
</evidence>
<keyword evidence="10" id="KW-0325">Glycoprotein</keyword>
<dbReference type="GO" id="GO:0007155">
    <property type="term" value="P:cell adhesion"/>
    <property type="evidence" value="ECO:0007669"/>
    <property type="project" value="UniProtKB-KW"/>
</dbReference>
<evidence type="ECO:0000256" key="12">
    <source>
        <dbReference type="SAM" id="Phobius"/>
    </source>
</evidence>
<organism evidence="15 16">
    <name type="scientific">Magallana gigas</name>
    <name type="common">Pacific oyster</name>
    <name type="synonym">Crassostrea gigas</name>
    <dbReference type="NCBI Taxonomy" id="29159"/>
    <lineage>
        <taxon>Eukaryota</taxon>
        <taxon>Metazoa</taxon>
        <taxon>Spiralia</taxon>
        <taxon>Lophotrochozoa</taxon>
        <taxon>Mollusca</taxon>
        <taxon>Bivalvia</taxon>
        <taxon>Autobranchia</taxon>
        <taxon>Pteriomorphia</taxon>
        <taxon>Ostreida</taxon>
        <taxon>Ostreoidea</taxon>
        <taxon>Ostreidae</taxon>
        <taxon>Magallana</taxon>
    </lineage>
</organism>
<keyword evidence="3" id="KW-1003">Cell membrane</keyword>
<evidence type="ECO:0000256" key="8">
    <source>
        <dbReference type="ARBA" id="ARBA00023136"/>
    </source>
</evidence>
<evidence type="ECO:0000256" key="10">
    <source>
        <dbReference type="ARBA" id="ARBA00023180"/>
    </source>
</evidence>
<dbReference type="PROSITE" id="PS00941">
    <property type="entry name" value="CARBOXYLESTERASE_B_2"/>
    <property type="match status" value="1"/>
</dbReference>
<feature type="compositionally biased region" description="Basic and acidic residues" evidence="11">
    <location>
        <begin position="595"/>
        <end position="604"/>
    </location>
</feature>
<name>A0A8W8IL75_MAGGI</name>